<accession>A0A9D1FEQ8</accession>
<dbReference type="GO" id="GO:0009432">
    <property type="term" value="P:SOS response"/>
    <property type="evidence" value="ECO:0007669"/>
    <property type="project" value="TreeGrafter"/>
</dbReference>
<evidence type="ECO:0000256" key="5">
    <source>
        <dbReference type="ARBA" id="ARBA00022763"/>
    </source>
</evidence>
<dbReference type="PIRSF" id="PIRSF003128">
    <property type="entry name" value="RecN"/>
    <property type="match status" value="1"/>
</dbReference>
<evidence type="ECO:0000313" key="13">
    <source>
        <dbReference type="Proteomes" id="UP000824001"/>
    </source>
</evidence>
<feature type="coiled-coil region" evidence="10">
    <location>
        <begin position="156"/>
        <end position="214"/>
    </location>
</feature>
<evidence type="ECO:0000256" key="9">
    <source>
        <dbReference type="PIRNR" id="PIRNR003128"/>
    </source>
</evidence>
<reference evidence="12" key="1">
    <citation type="submission" date="2020-10" db="EMBL/GenBank/DDBJ databases">
        <authorList>
            <person name="Gilroy R."/>
        </authorList>
    </citation>
    <scope>NUCLEOTIDE SEQUENCE</scope>
    <source>
        <strain evidence="12">ChiHjej10B9-9673</strain>
    </source>
</reference>
<gene>
    <name evidence="12" type="primary">recN</name>
    <name evidence="12" type="ORF">IAC18_08815</name>
</gene>
<comment type="function">
    <text evidence="1 9">May be involved in recombinational repair of damaged DNA.</text>
</comment>
<evidence type="ECO:0000313" key="12">
    <source>
        <dbReference type="EMBL" id="HIS67655.1"/>
    </source>
</evidence>
<dbReference type="EMBL" id="DVJK01000250">
    <property type="protein sequence ID" value="HIS67655.1"/>
    <property type="molecule type" value="Genomic_DNA"/>
</dbReference>
<dbReference type="InterPro" id="IPR004604">
    <property type="entry name" value="DNA_recomb/repair_RecN"/>
</dbReference>
<comment type="caution">
    <text evidence="12">The sequence shown here is derived from an EMBL/GenBank/DDBJ whole genome shotgun (WGS) entry which is preliminary data.</text>
</comment>
<protein>
    <recommendedName>
        <fullName evidence="3 9">DNA repair protein RecN</fullName>
    </recommendedName>
    <alternativeName>
        <fullName evidence="8 9">Recombination protein N</fullName>
    </alternativeName>
</protein>
<keyword evidence="4" id="KW-0547">Nucleotide-binding</keyword>
<evidence type="ECO:0000256" key="10">
    <source>
        <dbReference type="SAM" id="Coils"/>
    </source>
</evidence>
<sequence>MLRELHIENIAVIERADIEPGPGLNVLTGETGAGKSIVIDSLQAVLGSRVSRELVRTGAPKASVSAAFSSERAELWLRERDLESAGRYDAENPDDSGVLIRRRISAEGKSSAWINGENATAAELRELGALLLDIHGQNDGRALLDEANHRAYLDSFGELEGELAAYREKYEAWRETKRELDRLDMNEREREFRLLELERTIQELEGARLSAGEEAALTERRELVRNSEKLTEALDAAYEALYGASPSATELAGEAEGWCRRAADMAAELGEAAGEISSALSELADAAERIRDFRASLDIDEGEYDALETRLAQLRRLEKRYATDEAGLIAELERARGEYDALKNSAERREELALELAKRQKTAYNASKLLSHKRGEAAKRLAGRVQAGLRELSMPGVSFETVLEPLEGEPGFDETGCDSVRFLMSANAGEKPGRISRIASGGELARIMLVLKDALTERSGPDTLVFDEIDEGVSGIAAQRVAEKLAHISRRKQVICVTHLPQIAAMADTHLHVEKRVERGRTYTAVVPLDRAGRIRELARLHGGDNITDTTLKSAEEQLDAASEFKREER</sequence>
<dbReference type="SUPFAM" id="SSF52540">
    <property type="entry name" value="P-loop containing nucleoside triphosphate hydrolases"/>
    <property type="match status" value="1"/>
</dbReference>
<organism evidence="12 13">
    <name type="scientific">Candidatus Scatomorpha merdipullorum</name>
    <dbReference type="NCBI Taxonomy" id="2840927"/>
    <lineage>
        <taxon>Bacteria</taxon>
        <taxon>Bacillati</taxon>
        <taxon>Bacillota</taxon>
        <taxon>Clostridia</taxon>
        <taxon>Eubacteriales</taxon>
        <taxon>Candidatus Scatomorpha</taxon>
    </lineage>
</organism>
<keyword evidence="7 9" id="KW-0234">DNA repair</keyword>
<keyword evidence="6" id="KW-0067">ATP-binding</keyword>
<dbReference type="Proteomes" id="UP000824001">
    <property type="component" value="Unassembled WGS sequence"/>
</dbReference>
<keyword evidence="5 9" id="KW-0227">DNA damage</keyword>
<keyword evidence="10" id="KW-0175">Coiled coil</keyword>
<evidence type="ECO:0000256" key="3">
    <source>
        <dbReference type="ARBA" id="ARBA00021315"/>
    </source>
</evidence>
<evidence type="ECO:0000259" key="11">
    <source>
        <dbReference type="Pfam" id="PF02463"/>
    </source>
</evidence>
<reference evidence="12" key="2">
    <citation type="journal article" date="2021" name="PeerJ">
        <title>Extensive microbial diversity within the chicken gut microbiome revealed by metagenomics and culture.</title>
        <authorList>
            <person name="Gilroy R."/>
            <person name="Ravi A."/>
            <person name="Getino M."/>
            <person name="Pursley I."/>
            <person name="Horton D.L."/>
            <person name="Alikhan N.F."/>
            <person name="Baker D."/>
            <person name="Gharbi K."/>
            <person name="Hall N."/>
            <person name="Watson M."/>
            <person name="Adriaenssens E.M."/>
            <person name="Foster-Nyarko E."/>
            <person name="Jarju S."/>
            <person name="Secka A."/>
            <person name="Antonio M."/>
            <person name="Oren A."/>
            <person name="Chaudhuri R.R."/>
            <person name="La Ragione R."/>
            <person name="Hildebrand F."/>
            <person name="Pallen M.J."/>
        </authorList>
    </citation>
    <scope>NUCLEOTIDE SEQUENCE</scope>
    <source>
        <strain evidence="12">ChiHjej10B9-9673</strain>
    </source>
</reference>
<dbReference type="InterPro" id="IPR003395">
    <property type="entry name" value="RecF/RecN/SMC_N"/>
</dbReference>
<dbReference type="CDD" id="cd03241">
    <property type="entry name" value="ABC_RecN"/>
    <property type="match status" value="2"/>
</dbReference>
<dbReference type="InterPro" id="IPR027417">
    <property type="entry name" value="P-loop_NTPase"/>
</dbReference>
<dbReference type="Gene3D" id="3.40.50.300">
    <property type="entry name" value="P-loop containing nucleotide triphosphate hydrolases"/>
    <property type="match status" value="2"/>
</dbReference>
<dbReference type="PANTHER" id="PTHR11059">
    <property type="entry name" value="DNA REPAIR PROTEIN RECN"/>
    <property type="match status" value="1"/>
</dbReference>
<dbReference type="NCBIfam" id="TIGR00634">
    <property type="entry name" value="recN"/>
    <property type="match status" value="1"/>
</dbReference>
<evidence type="ECO:0000256" key="2">
    <source>
        <dbReference type="ARBA" id="ARBA00009441"/>
    </source>
</evidence>
<dbReference type="PANTHER" id="PTHR11059:SF0">
    <property type="entry name" value="DNA REPAIR PROTEIN RECN"/>
    <property type="match status" value="1"/>
</dbReference>
<dbReference type="Pfam" id="PF02463">
    <property type="entry name" value="SMC_N"/>
    <property type="match status" value="1"/>
</dbReference>
<proteinExistence type="inferred from homology"/>
<evidence type="ECO:0000256" key="1">
    <source>
        <dbReference type="ARBA" id="ARBA00003618"/>
    </source>
</evidence>
<dbReference type="GO" id="GO:0005524">
    <property type="term" value="F:ATP binding"/>
    <property type="evidence" value="ECO:0007669"/>
    <property type="project" value="UniProtKB-KW"/>
</dbReference>
<dbReference type="GO" id="GO:0006310">
    <property type="term" value="P:DNA recombination"/>
    <property type="evidence" value="ECO:0007669"/>
    <property type="project" value="InterPro"/>
</dbReference>
<feature type="coiled-coil region" evidence="10">
    <location>
        <begin position="297"/>
        <end position="352"/>
    </location>
</feature>
<name>A0A9D1FEQ8_9FIRM</name>
<evidence type="ECO:0000256" key="7">
    <source>
        <dbReference type="ARBA" id="ARBA00023204"/>
    </source>
</evidence>
<dbReference type="GO" id="GO:0043590">
    <property type="term" value="C:bacterial nucleoid"/>
    <property type="evidence" value="ECO:0007669"/>
    <property type="project" value="TreeGrafter"/>
</dbReference>
<evidence type="ECO:0000256" key="6">
    <source>
        <dbReference type="ARBA" id="ARBA00022840"/>
    </source>
</evidence>
<dbReference type="AlphaFoldDB" id="A0A9D1FEQ8"/>
<evidence type="ECO:0000256" key="4">
    <source>
        <dbReference type="ARBA" id="ARBA00022741"/>
    </source>
</evidence>
<feature type="domain" description="RecF/RecN/SMC N-terminal" evidence="11">
    <location>
        <begin position="2"/>
        <end position="515"/>
    </location>
</feature>
<dbReference type="FunFam" id="3.40.50.300:FF:000319">
    <property type="entry name" value="DNA repair protein RecN"/>
    <property type="match status" value="1"/>
</dbReference>
<comment type="similarity">
    <text evidence="2 9">Belongs to the RecN family.</text>
</comment>
<dbReference type="GO" id="GO:0006281">
    <property type="term" value="P:DNA repair"/>
    <property type="evidence" value="ECO:0007669"/>
    <property type="project" value="UniProtKB-KW"/>
</dbReference>
<evidence type="ECO:0000256" key="8">
    <source>
        <dbReference type="ARBA" id="ARBA00033408"/>
    </source>
</evidence>